<evidence type="ECO:0000256" key="4">
    <source>
        <dbReference type="ARBA" id="ARBA00022692"/>
    </source>
</evidence>
<feature type="transmembrane region" description="Helical" evidence="7">
    <location>
        <begin position="99"/>
        <end position="122"/>
    </location>
</feature>
<comment type="subcellular location">
    <subcellularLocation>
        <location evidence="1">Cell membrane</location>
        <topology evidence="1">Multi-pass membrane protein</topology>
    </subcellularLocation>
</comment>
<organism evidence="9 10">
    <name type="scientific">Nisaea acidiphila</name>
    <dbReference type="NCBI Taxonomy" id="1862145"/>
    <lineage>
        <taxon>Bacteria</taxon>
        <taxon>Pseudomonadati</taxon>
        <taxon>Pseudomonadota</taxon>
        <taxon>Alphaproteobacteria</taxon>
        <taxon>Rhodospirillales</taxon>
        <taxon>Thalassobaculaceae</taxon>
        <taxon>Nisaea</taxon>
    </lineage>
</organism>
<dbReference type="AlphaFoldDB" id="A0A9J7AXR8"/>
<dbReference type="PROSITE" id="PS50850">
    <property type="entry name" value="MFS"/>
    <property type="match status" value="1"/>
</dbReference>
<feature type="transmembrane region" description="Helical" evidence="7">
    <location>
        <begin position="45"/>
        <end position="66"/>
    </location>
</feature>
<evidence type="ECO:0000256" key="2">
    <source>
        <dbReference type="ARBA" id="ARBA00022448"/>
    </source>
</evidence>
<evidence type="ECO:0000256" key="3">
    <source>
        <dbReference type="ARBA" id="ARBA00022475"/>
    </source>
</evidence>
<keyword evidence="6 7" id="KW-0472">Membrane</keyword>
<evidence type="ECO:0000256" key="1">
    <source>
        <dbReference type="ARBA" id="ARBA00004651"/>
    </source>
</evidence>
<feature type="transmembrane region" description="Helical" evidence="7">
    <location>
        <begin position="277"/>
        <end position="295"/>
    </location>
</feature>
<protein>
    <submittedName>
        <fullName evidence="9">MFS transporter</fullName>
    </submittedName>
</protein>
<evidence type="ECO:0000259" key="8">
    <source>
        <dbReference type="PROSITE" id="PS50850"/>
    </source>
</evidence>
<evidence type="ECO:0000256" key="5">
    <source>
        <dbReference type="ARBA" id="ARBA00022989"/>
    </source>
</evidence>
<feature type="transmembrane region" description="Helical" evidence="7">
    <location>
        <begin position="134"/>
        <end position="153"/>
    </location>
</feature>
<feature type="transmembrane region" description="Helical" evidence="7">
    <location>
        <begin position="209"/>
        <end position="231"/>
    </location>
</feature>
<feature type="transmembrane region" description="Helical" evidence="7">
    <location>
        <begin position="12"/>
        <end position="33"/>
    </location>
</feature>
<evidence type="ECO:0000256" key="7">
    <source>
        <dbReference type="SAM" id="Phobius"/>
    </source>
</evidence>
<dbReference type="InterPro" id="IPR020846">
    <property type="entry name" value="MFS_dom"/>
</dbReference>
<feature type="domain" description="Major facilitator superfamily (MFS) profile" evidence="8">
    <location>
        <begin position="9"/>
        <end position="389"/>
    </location>
</feature>
<sequence length="401" mass="42457">MNPLSDRLSLGFSSIGHFYSHFFMLLYPTAVIALESVFSAPYHELIGLMFLGNLMFGLCAIPAGYLGDRWSATGMMVVFFLGTGAMSILTGFAKSLFEIAAGLTAIGFFAAIYHPVGIAWVVRHVANRGKALGINGVFGSLGVGSAPLIAALLADFGSWRLAFILPGIVCVATGFLLMLGVWKGWIEKDTVKKAPPPAESSRKDMQRGALALAVTVCCSGLIYQATSFALPKLFENRLGDGDALFGIGLLVSAIYFCSGGAQIAGGWLADRFNKKRVYVTAWLIQIPFLLIVASVESWLLFPLAIVMVLSNTIAVPTENALFARFTPPAWRGTAFGVKFLLTLGVSAGAVPLLAWVYSATGDFTWLFLILGGLAVTALAAATLLPGGEGDPSPELAAEPAE</sequence>
<dbReference type="GO" id="GO:0022857">
    <property type="term" value="F:transmembrane transporter activity"/>
    <property type="evidence" value="ECO:0007669"/>
    <property type="project" value="InterPro"/>
</dbReference>
<evidence type="ECO:0000313" key="10">
    <source>
        <dbReference type="Proteomes" id="UP001060336"/>
    </source>
</evidence>
<dbReference type="RefSeq" id="WP_257769319.1">
    <property type="nucleotide sequence ID" value="NZ_CP102480.1"/>
</dbReference>
<keyword evidence="4 7" id="KW-0812">Transmembrane</keyword>
<dbReference type="SUPFAM" id="SSF103473">
    <property type="entry name" value="MFS general substrate transporter"/>
    <property type="match status" value="1"/>
</dbReference>
<feature type="transmembrane region" description="Helical" evidence="7">
    <location>
        <begin position="243"/>
        <end position="265"/>
    </location>
</feature>
<keyword evidence="3" id="KW-1003">Cell membrane</keyword>
<feature type="transmembrane region" description="Helical" evidence="7">
    <location>
        <begin position="335"/>
        <end position="357"/>
    </location>
</feature>
<feature type="transmembrane region" description="Helical" evidence="7">
    <location>
        <begin position="363"/>
        <end position="384"/>
    </location>
</feature>
<dbReference type="GO" id="GO:0005886">
    <property type="term" value="C:plasma membrane"/>
    <property type="evidence" value="ECO:0007669"/>
    <property type="project" value="UniProtKB-SubCell"/>
</dbReference>
<proteinExistence type="predicted"/>
<dbReference type="InterPro" id="IPR036259">
    <property type="entry name" value="MFS_trans_sf"/>
</dbReference>
<evidence type="ECO:0000313" key="9">
    <source>
        <dbReference type="EMBL" id="UUX50213.1"/>
    </source>
</evidence>
<name>A0A9J7AXR8_9PROT</name>
<keyword evidence="2" id="KW-0813">Transport</keyword>
<dbReference type="PANTHER" id="PTHR23517">
    <property type="entry name" value="RESISTANCE PROTEIN MDTM, PUTATIVE-RELATED-RELATED"/>
    <property type="match status" value="1"/>
</dbReference>
<keyword evidence="10" id="KW-1185">Reference proteome</keyword>
<accession>A0A9J7AXR8</accession>
<feature type="transmembrane region" description="Helical" evidence="7">
    <location>
        <begin position="159"/>
        <end position="182"/>
    </location>
</feature>
<dbReference type="Proteomes" id="UP001060336">
    <property type="component" value="Chromosome"/>
</dbReference>
<reference evidence="9" key="1">
    <citation type="submission" date="2022-08" db="EMBL/GenBank/DDBJ databases">
        <title>Nisaea acidiphila sp. nov., isolated from a marine algal debris and emended description of the genus Nisaea Urios et al. 2008.</title>
        <authorList>
            <person name="Kwon K."/>
        </authorList>
    </citation>
    <scope>NUCLEOTIDE SEQUENCE</scope>
    <source>
        <strain evidence="9">MEBiC11861</strain>
    </source>
</reference>
<feature type="transmembrane region" description="Helical" evidence="7">
    <location>
        <begin position="73"/>
        <end position="93"/>
    </location>
</feature>
<dbReference type="Gene3D" id="1.20.1250.20">
    <property type="entry name" value="MFS general substrate transporter like domains"/>
    <property type="match status" value="2"/>
</dbReference>
<evidence type="ECO:0000256" key="6">
    <source>
        <dbReference type="ARBA" id="ARBA00023136"/>
    </source>
</evidence>
<dbReference type="InterPro" id="IPR050171">
    <property type="entry name" value="MFS_Transporters"/>
</dbReference>
<dbReference type="PANTHER" id="PTHR23517:SF2">
    <property type="entry name" value="MULTIDRUG RESISTANCE PROTEIN MDTH"/>
    <property type="match status" value="1"/>
</dbReference>
<keyword evidence="5 7" id="KW-1133">Transmembrane helix</keyword>
<dbReference type="Pfam" id="PF07690">
    <property type="entry name" value="MFS_1"/>
    <property type="match status" value="1"/>
</dbReference>
<dbReference type="EMBL" id="CP102480">
    <property type="protein sequence ID" value="UUX50213.1"/>
    <property type="molecule type" value="Genomic_DNA"/>
</dbReference>
<dbReference type="KEGG" id="naci:NUH88_00630"/>
<dbReference type="InterPro" id="IPR011701">
    <property type="entry name" value="MFS"/>
</dbReference>
<gene>
    <name evidence="9" type="ORF">NUH88_00630</name>
</gene>